<feature type="binding site" evidence="4">
    <location>
        <position position="224"/>
    </location>
    <ligand>
        <name>pyruvate</name>
        <dbReference type="ChEBI" id="CHEBI:15361"/>
    </ligand>
</feature>
<sequence length="326" mass="34645">MAATAVYEAAPRPPPAGIYVPAVLFFTPDDELDLAAISEHVLRLARGGVTGILVQGSNGEAQHLSHDERSRAIRHTRKTLDDAGFCHVRIMAGTGAQSTRETRTLCEEAKDAGAEWALVLTPSTWVPAMSPDAIIRFHREVAQGSPIPTLIYNFPVVTAGIDLDSDVLGTLAQETNIVGVKLSCGQIGKLSRLTTQNPLSKFSPFIGRADVLLPSLQAGSAGGILALANIAPRACVKLFKSFKNGDLEEARKLQDLFVHADWAITKLGGIGGVKAIVTRGFGYGSGLVRGPLTPASEQKLQQTAGVKWLDELVALEKSLPDVEPGQ</sequence>
<evidence type="ECO:0000256" key="3">
    <source>
        <dbReference type="PIRSR" id="PIRSR001365-1"/>
    </source>
</evidence>
<dbReference type="PIRSF" id="PIRSF001365">
    <property type="entry name" value="DHDPS"/>
    <property type="match status" value="1"/>
</dbReference>
<keyword evidence="6" id="KW-1185">Reference proteome</keyword>
<comment type="similarity">
    <text evidence="2">Belongs to the DapA family.</text>
</comment>
<evidence type="ECO:0000313" key="5">
    <source>
        <dbReference type="EMBL" id="KZV80692.1"/>
    </source>
</evidence>
<gene>
    <name evidence="5" type="ORF">EXIGLDRAFT_687016</name>
</gene>
<proteinExistence type="inferred from homology"/>
<dbReference type="Gene3D" id="3.20.20.70">
    <property type="entry name" value="Aldolase class I"/>
    <property type="match status" value="1"/>
</dbReference>
<dbReference type="SMART" id="SM01130">
    <property type="entry name" value="DHDPS"/>
    <property type="match status" value="1"/>
</dbReference>
<dbReference type="GO" id="GO:0008840">
    <property type="term" value="F:4-hydroxy-tetrahydrodipicolinate synthase activity"/>
    <property type="evidence" value="ECO:0007669"/>
    <property type="project" value="TreeGrafter"/>
</dbReference>
<dbReference type="AlphaFoldDB" id="A0A165BI36"/>
<dbReference type="CDD" id="cd00408">
    <property type="entry name" value="DHDPS-like"/>
    <property type="match status" value="1"/>
</dbReference>
<evidence type="ECO:0000313" key="6">
    <source>
        <dbReference type="Proteomes" id="UP000077266"/>
    </source>
</evidence>
<dbReference type="InterPro" id="IPR002220">
    <property type="entry name" value="DapA-like"/>
</dbReference>
<dbReference type="Pfam" id="PF00701">
    <property type="entry name" value="DHDPS"/>
    <property type="match status" value="1"/>
</dbReference>
<protein>
    <submittedName>
        <fullName evidence="5">Aldolase</fullName>
    </submittedName>
</protein>
<organism evidence="5 6">
    <name type="scientific">Exidia glandulosa HHB12029</name>
    <dbReference type="NCBI Taxonomy" id="1314781"/>
    <lineage>
        <taxon>Eukaryota</taxon>
        <taxon>Fungi</taxon>
        <taxon>Dikarya</taxon>
        <taxon>Basidiomycota</taxon>
        <taxon>Agaricomycotina</taxon>
        <taxon>Agaricomycetes</taxon>
        <taxon>Auriculariales</taxon>
        <taxon>Exidiaceae</taxon>
        <taxon>Exidia</taxon>
    </lineage>
</organism>
<dbReference type="PANTHER" id="PTHR12128:SF66">
    <property type="entry name" value="4-HYDROXY-2-OXOGLUTARATE ALDOLASE, MITOCHONDRIAL"/>
    <property type="match status" value="1"/>
</dbReference>
<feature type="active site" description="Schiff-base intermediate with substrate" evidence="3">
    <location>
        <position position="181"/>
    </location>
</feature>
<dbReference type="PRINTS" id="PR00146">
    <property type="entry name" value="DHPICSNTHASE"/>
</dbReference>
<dbReference type="OrthoDB" id="191315at2759"/>
<dbReference type="Proteomes" id="UP000077266">
    <property type="component" value="Unassembled WGS sequence"/>
</dbReference>
<dbReference type="EMBL" id="KV426458">
    <property type="protein sequence ID" value="KZV80692.1"/>
    <property type="molecule type" value="Genomic_DNA"/>
</dbReference>
<evidence type="ECO:0000256" key="4">
    <source>
        <dbReference type="PIRSR" id="PIRSR001365-2"/>
    </source>
</evidence>
<dbReference type="STRING" id="1314781.A0A165BI36"/>
<dbReference type="PANTHER" id="PTHR12128">
    <property type="entry name" value="DIHYDRODIPICOLINATE SYNTHASE"/>
    <property type="match status" value="1"/>
</dbReference>
<accession>A0A165BI36</accession>
<dbReference type="InParanoid" id="A0A165BI36"/>
<feature type="active site" description="Proton donor/acceptor" evidence="3">
    <location>
        <position position="152"/>
    </location>
</feature>
<keyword evidence="1 2" id="KW-0456">Lyase</keyword>
<evidence type="ECO:0000256" key="1">
    <source>
        <dbReference type="ARBA" id="ARBA00023239"/>
    </source>
</evidence>
<evidence type="ECO:0000256" key="2">
    <source>
        <dbReference type="PIRNR" id="PIRNR001365"/>
    </source>
</evidence>
<reference evidence="5 6" key="1">
    <citation type="journal article" date="2016" name="Mol. Biol. Evol.">
        <title>Comparative Genomics of Early-Diverging Mushroom-Forming Fungi Provides Insights into the Origins of Lignocellulose Decay Capabilities.</title>
        <authorList>
            <person name="Nagy L.G."/>
            <person name="Riley R."/>
            <person name="Tritt A."/>
            <person name="Adam C."/>
            <person name="Daum C."/>
            <person name="Floudas D."/>
            <person name="Sun H."/>
            <person name="Yadav J.S."/>
            <person name="Pangilinan J."/>
            <person name="Larsson K.H."/>
            <person name="Matsuura K."/>
            <person name="Barry K."/>
            <person name="Labutti K."/>
            <person name="Kuo R."/>
            <person name="Ohm R.A."/>
            <person name="Bhattacharya S.S."/>
            <person name="Shirouzu T."/>
            <person name="Yoshinaga Y."/>
            <person name="Martin F.M."/>
            <person name="Grigoriev I.V."/>
            <person name="Hibbett D.S."/>
        </authorList>
    </citation>
    <scope>NUCLEOTIDE SEQUENCE [LARGE SCALE GENOMIC DNA]</scope>
    <source>
        <strain evidence="5 6">HHB12029</strain>
    </source>
</reference>
<dbReference type="SUPFAM" id="SSF51569">
    <property type="entry name" value="Aldolase"/>
    <property type="match status" value="1"/>
</dbReference>
<dbReference type="InterPro" id="IPR013785">
    <property type="entry name" value="Aldolase_TIM"/>
</dbReference>
<name>A0A165BI36_EXIGL</name>